<evidence type="ECO:0000256" key="2">
    <source>
        <dbReference type="ARBA" id="ARBA00023125"/>
    </source>
</evidence>
<comment type="caution">
    <text evidence="6">The sequence shown here is derived from an EMBL/GenBank/DDBJ whole genome shotgun (WGS) entry which is preliminary data.</text>
</comment>
<sequence>MTEPLTDRRRRLLRADIGRTAIALFAERGFDTVTVGDISAAAGISERTFFRYFASKDEVLLDYERHVWERLIHALASRPADEGPVTALRQAFLATSHVEPADRLRVVQLGRILAQAPELNARSRGQRLVNDDELVALVAGRFPKGHKESTMHARIVVTAMNAVAAAEFGAWVQGGGRGDPAERIRAALSLLEQGIGKFDGGGDNQ</sequence>
<dbReference type="PANTHER" id="PTHR30055">
    <property type="entry name" value="HTH-TYPE TRANSCRIPTIONAL REGULATOR RUTR"/>
    <property type="match status" value="1"/>
</dbReference>
<feature type="DNA-binding region" description="H-T-H motif" evidence="4">
    <location>
        <begin position="34"/>
        <end position="53"/>
    </location>
</feature>
<accession>A0A1X0IFV4</accession>
<dbReference type="InterPro" id="IPR009057">
    <property type="entry name" value="Homeodomain-like_sf"/>
</dbReference>
<dbReference type="AlphaFoldDB" id="A0A1X0IFV4"/>
<dbReference type="PROSITE" id="PS50977">
    <property type="entry name" value="HTH_TETR_2"/>
    <property type="match status" value="1"/>
</dbReference>
<dbReference type="RefSeq" id="WP_083169391.1">
    <property type="nucleotide sequence ID" value="NZ_AP022619.1"/>
</dbReference>
<keyword evidence="1" id="KW-0805">Transcription regulation</keyword>
<keyword evidence="3" id="KW-0804">Transcription</keyword>
<dbReference type="Pfam" id="PF00440">
    <property type="entry name" value="TetR_N"/>
    <property type="match status" value="1"/>
</dbReference>
<protein>
    <submittedName>
        <fullName evidence="6">TetR family transcriptional regulator</fullName>
    </submittedName>
</protein>
<gene>
    <name evidence="6" type="ORF">BST39_04170</name>
</gene>
<proteinExistence type="predicted"/>
<dbReference type="InterPro" id="IPR050109">
    <property type="entry name" value="HTH-type_TetR-like_transc_reg"/>
</dbReference>
<dbReference type="EMBL" id="MVIE01000004">
    <property type="protein sequence ID" value="ORB45427.1"/>
    <property type="molecule type" value="Genomic_DNA"/>
</dbReference>
<dbReference type="InterPro" id="IPR041347">
    <property type="entry name" value="MftR_C"/>
</dbReference>
<keyword evidence="2 4" id="KW-0238">DNA-binding</keyword>
<name>A0A1X0IFV4_9MYCO</name>
<dbReference type="STRING" id="590652.BST39_04170"/>
<dbReference type="GO" id="GO:0000976">
    <property type="term" value="F:transcription cis-regulatory region binding"/>
    <property type="evidence" value="ECO:0007669"/>
    <property type="project" value="TreeGrafter"/>
</dbReference>
<evidence type="ECO:0000259" key="5">
    <source>
        <dbReference type="PROSITE" id="PS50977"/>
    </source>
</evidence>
<dbReference type="SUPFAM" id="SSF46689">
    <property type="entry name" value="Homeodomain-like"/>
    <property type="match status" value="1"/>
</dbReference>
<evidence type="ECO:0000256" key="3">
    <source>
        <dbReference type="ARBA" id="ARBA00023163"/>
    </source>
</evidence>
<dbReference type="PRINTS" id="PR00455">
    <property type="entry name" value="HTHTETR"/>
</dbReference>
<dbReference type="Gene3D" id="1.10.357.10">
    <property type="entry name" value="Tetracycline Repressor, domain 2"/>
    <property type="match status" value="1"/>
</dbReference>
<dbReference type="Proteomes" id="UP000192513">
    <property type="component" value="Unassembled WGS sequence"/>
</dbReference>
<dbReference type="InterPro" id="IPR023772">
    <property type="entry name" value="DNA-bd_HTH_TetR-type_CS"/>
</dbReference>
<reference evidence="6 7" key="1">
    <citation type="submission" date="2017-02" db="EMBL/GenBank/DDBJ databases">
        <title>The new phylogeny of genus Mycobacterium.</title>
        <authorList>
            <person name="Tortoli E."/>
            <person name="Trovato A."/>
            <person name="Cirillo D.M."/>
        </authorList>
    </citation>
    <scope>NUCLEOTIDE SEQUENCE [LARGE SCALE GENOMIC DNA]</scope>
    <source>
        <strain evidence="6 7">DSM 45000</strain>
    </source>
</reference>
<feature type="domain" description="HTH tetR-type" evidence="5">
    <location>
        <begin position="11"/>
        <end position="71"/>
    </location>
</feature>
<evidence type="ECO:0000256" key="1">
    <source>
        <dbReference type="ARBA" id="ARBA00023015"/>
    </source>
</evidence>
<keyword evidence="7" id="KW-1185">Reference proteome</keyword>
<dbReference type="PANTHER" id="PTHR30055:SF238">
    <property type="entry name" value="MYCOFACTOCIN BIOSYNTHESIS TRANSCRIPTIONAL REGULATOR MFTR-RELATED"/>
    <property type="match status" value="1"/>
</dbReference>
<dbReference type="GO" id="GO:0003700">
    <property type="term" value="F:DNA-binding transcription factor activity"/>
    <property type="evidence" value="ECO:0007669"/>
    <property type="project" value="TreeGrafter"/>
</dbReference>
<dbReference type="OrthoDB" id="3787664at2"/>
<dbReference type="Pfam" id="PF17754">
    <property type="entry name" value="TetR_C_14"/>
    <property type="match status" value="1"/>
</dbReference>
<evidence type="ECO:0000313" key="7">
    <source>
        <dbReference type="Proteomes" id="UP000192513"/>
    </source>
</evidence>
<dbReference type="InterPro" id="IPR001647">
    <property type="entry name" value="HTH_TetR"/>
</dbReference>
<organism evidence="6 7">
    <name type="scientific">Mycobacterium paraseoulense</name>
    <dbReference type="NCBI Taxonomy" id="590652"/>
    <lineage>
        <taxon>Bacteria</taxon>
        <taxon>Bacillati</taxon>
        <taxon>Actinomycetota</taxon>
        <taxon>Actinomycetes</taxon>
        <taxon>Mycobacteriales</taxon>
        <taxon>Mycobacteriaceae</taxon>
        <taxon>Mycobacterium</taxon>
    </lineage>
</organism>
<dbReference type="PROSITE" id="PS01081">
    <property type="entry name" value="HTH_TETR_1"/>
    <property type="match status" value="1"/>
</dbReference>
<dbReference type="Gene3D" id="1.10.10.60">
    <property type="entry name" value="Homeodomain-like"/>
    <property type="match status" value="1"/>
</dbReference>
<evidence type="ECO:0000313" key="6">
    <source>
        <dbReference type="EMBL" id="ORB45427.1"/>
    </source>
</evidence>
<evidence type="ECO:0000256" key="4">
    <source>
        <dbReference type="PROSITE-ProRule" id="PRU00335"/>
    </source>
</evidence>